<accession>A0A0J7ZIZ8</accession>
<dbReference type="OrthoDB" id="5177574at2"/>
<feature type="domain" description="Beta-lactamase-related" evidence="2">
    <location>
        <begin position="54"/>
        <end position="371"/>
    </location>
</feature>
<reference evidence="3 4" key="1">
    <citation type="submission" date="2015-06" db="EMBL/GenBank/DDBJ databases">
        <authorList>
            <person name="Ju K.-S."/>
            <person name="Doroghazi J.R."/>
            <person name="Metcalf W.W."/>
        </authorList>
    </citation>
    <scope>NUCLEOTIDE SEQUENCE [LARGE SCALE GENOMIC DNA]</scope>
    <source>
        <strain evidence="3 4">NRRL 3414</strain>
    </source>
</reference>
<evidence type="ECO:0000313" key="3">
    <source>
        <dbReference type="EMBL" id="KMS75108.1"/>
    </source>
</evidence>
<dbReference type="InterPro" id="IPR012338">
    <property type="entry name" value="Beta-lactam/transpept-like"/>
</dbReference>
<evidence type="ECO:0000256" key="1">
    <source>
        <dbReference type="SAM" id="SignalP"/>
    </source>
</evidence>
<organism evidence="3 4">
    <name type="scientific">Streptomyces viridochromogenes</name>
    <dbReference type="NCBI Taxonomy" id="1938"/>
    <lineage>
        <taxon>Bacteria</taxon>
        <taxon>Bacillati</taxon>
        <taxon>Actinomycetota</taxon>
        <taxon>Actinomycetes</taxon>
        <taxon>Kitasatosporales</taxon>
        <taxon>Streptomycetaceae</taxon>
        <taxon>Streptomyces</taxon>
    </lineage>
</organism>
<feature type="signal peptide" evidence="1">
    <location>
        <begin position="1"/>
        <end position="37"/>
    </location>
</feature>
<dbReference type="RefSeq" id="WP_048580896.1">
    <property type="nucleotide sequence ID" value="NZ_LFNT01000009.1"/>
</dbReference>
<dbReference type="Pfam" id="PF00144">
    <property type="entry name" value="Beta-lactamase"/>
    <property type="match status" value="1"/>
</dbReference>
<dbReference type="AlphaFoldDB" id="A0A0J7ZIZ8"/>
<dbReference type="EMBL" id="LFNT01000009">
    <property type="protein sequence ID" value="KMS75108.1"/>
    <property type="molecule type" value="Genomic_DNA"/>
</dbReference>
<feature type="chain" id="PRO_5009778586" evidence="1">
    <location>
        <begin position="38"/>
        <end position="398"/>
    </location>
</feature>
<dbReference type="Proteomes" id="UP000037432">
    <property type="component" value="Unassembled WGS sequence"/>
</dbReference>
<dbReference type="PANTHER" id="PTHR46825">
    <property type="entry name" value="D-ALANYL-D-ALANINE-CARBOXYPEPTIDASE/ENDOPEPTIDASE AMPH"/>
    <property type="match status" value="1"/>
</dbReference>
<dbReference type="InterPro" id="IPR050491">
    <property type="entry name" value="AmpC-like"/>
</dbReference>
<keyword evidence="1" id="KW-0732">Signal</keyword>
<sequence length="398" mass="43271">MPTPVPRRRRSPLGPRLGAVSLITVCLALLAPATAGAGTAPGPHTDAALQSQLDDLVRTPGGPPGVIAVLNDGRGSRVVRAGVADLRTGRRPSAHDHMRIASTAKAFSGAVALSLVDRRYLSLDDTLRERLPRLPRAWGAVTLRQLLNHTSGLPDYSRAPAFLNILMANPRHQFDSRRLLDYVAGQPLRFRPGSRYEYSNSDNIAVALMAEAVTRTPYERLLEELVYRPLGLRQTSLPQGYRMPRPYLHGYDVSPPEPPEDVSEVLSMSGVWASGGIVSTPADMTRFIRGYAGGRLYGPHVVREQRRWIPGAASEPAGPGRNAAGLAIFRYTTRCGVVLGHTGNTLGYTQLIAATPDGRRSLTFSATTQITEAMKPGLLRKLRAVQENFVCALLNPRR</sequence>
<evidence type="ECO:0000313" key="4">
    <source>
        <dbReference type="Proteomes" id="UP000037432"/>
    </source>
</evidence>
<proteinExistence type="predicted"/>
<comment type="caution">
    <text evidence="3">The sequence shown here is derived from an EMBL/GenBank/DDBJ whole genome shotgun (WGS) entry which is preliminary data.</text>
</comment>
<gene>
    <name evidence="3" type="ORF">ACM01_10665</name>
</gene>
<evidence type="ECO:0000259" key="2">
    <source>
        <dbReference type="Pfam" id="PF00144"/>
    </source>
</evidence>
<dbReference type="Gene3D" id="3.40.710.10">
    <property type="entry name" value="DD-peptidase/beta-lactamase superfamily"/>
    <property type="match status" value="1"/>
</dbReference>
<protein>
    <submittedName>
        <fullName evidence="3">Peptidase S12</fullName>
    </submittedName>
</protein>
<dbReference type="SUPFAM" id="SSF56601">
    <property type="entry name" value="beta-lactamase/transpeptidase-like"/>
    <property type="match status" value="1"/>
</dbReference>
<name>A0A0J7ZIZ8_STRVR</name>
<dbReference type="PATRIC" id="fig|1938.3.peg.2118"/>
<dbReference type="InterPro" id="IPR001466">
    <property type="entry name" value="Beta-lactam-related"/>
</dbReference>
<dbReference type="PANTHER" id="PTHR46825:SF7">
    <property type="entry name" value="D-ALANYL-D-ALANINE CARBOXYPEPTIDASE"/>
    <property type="match status" value="1"/>
</dbReference>